<evidence type="ECO:0000256" key="2">
    <source>
        <dbReference type="SAM" id="Phobius"/>
    </source>
</evidence>
<evidence type="ECO:0000256" key="1">
    <source>
        <dbReference type="SAM" id="MobiDB-lite"/>
    </source>
</evidence>
<protein>
    <submittedName>
        <fullName evidence="3">Uncharacterized protein</fullName>
    </submittedName>
</protein>
<gene>
    <name evidence="3" type="ORF">chiPu_0030461</name>
</gene>
<feature type="region of interest" description="Disordered" evidence="1">
    <location>
        <begin position="1"/>
        <end position="23"/>
    </location>
</feature>
<reference evidence="3 4" key="1">
    <citation type="journal article" date="2018" name="Nat. Ecol. Evol.">
        <title>Shark genomes provide insights into elasmobranch evolution and the origin of vertebrates.</title>
        <authorList>
            <person name="Hara Y"/>
            <person name="Yamaguchi K"/>
            <person name="Onimaru K"/>
            <person name="Kadota M"/>
            <person name="Koyanagi M"/>
            <person name="Keeley SD"/>
            <person name="Tatsumi K"/>
            <person name="Tanaka K"/>
            <person name="Motone F"/>
            <person name="Kageyama Y"/>
            <person name="Nozu R"/>
            <person name="Adachi N"/>
            <person name="Nishimura O"/>
            <person name="Nakagawa R"/>
            <person name="Tanegashima C"/>
            <person name="Kiyatake I"/>
            <person name="Matsumoto R"/>
            <person name="Murakumo K"/>
            <person name="Nishida K"/>
            <person name="Terakita A"/>
            <person name="Kuratani S"/>
            <person name="Sato K"/>
            <person name="Hyodo S Kuraku.S."/>
        </authorList>
    </citation>
    <scope>NUCLEOTIDE SEQUENCE [LARGE SCALE GENOMIC DNA]</scope>
</reference>
<keyword evidence="2" id="KW-1133">Transmembrane helix</keyword>
<keyword evidence="4" id="KW-1185">Reference proteome</keyword>
<evidence type="ECO:0000313" key="4">
    <source>
        <dbReference type="Proteomes" id="UP000287033"/>
    </source>
</evidence>
<dbReference type="EMBL" id="BEZZ01183846">
    <property type="protein sequence ID" value="GCC46219.1"/>
    <property type="molecule type" value="Genomic_DNA"/>
</dbReference>
<sequence length="141" mass="15140">MPSPYPVHRSATSAPGKIGRPPLPRSPTGFCLQASSATFPELAGAREVSMRKGNDYILKLRPWSLSTFVVALLVVVLATATQEMFASFGMQLYFAGFVPAILVAGLMGGAPAGAFATIITVPIVWWAFMPPYFEFAWPTAD</sequence>
<evidence type="ECO:0000313" key="3">
    <source>
        <dbReference type="EMBL" id="GCC46219.1"/>
    </source>
</evidence>
<feature type="non-terminal residue" evidence="3">
    <location>
        <position position="141"/>
    </location>
</feature>
<name>A0A401TU88_CHIPU</name>
<dbReference type="AlphaFoldDB" id="A0A401TU88"/>
<feature type="transmembrane region" description="Helical" evidence="2">
    <location>
        <begin position="60"/>
        <end position="80"/>
    </location>
</feature>
<dbReference type="InterPro" id="IPR038318">
    <property type="entry name" value="KdpD_sf"/>
</dbReference>
<organism evidence="3 4">
    <name type="scientific">Chiloscyllium punctatum</name>
    <name type="common">Brownbanded bambooshark</name>
    <name type="synonym">Hemiscyllium punctatum</name>
    <dbReference type="NCBI Taxonomy" id="137246"/>
    <lineage>
        <taxon>Eukaryota</taxon>
        <taxon>Metazoa</taxon>
        <taxon>Chordata</taxon>
        <taxon>Craniata</taxon>
        <taxon>Vertebrata</taxon>
        <taxon>Chondrichthyes</taxon>
        <taxon>Elasmobranchii</taxon>
        <taxon>Galeomorphii</taxon>
        <taxon>Galeoidea</taxon>
        <taxon>Orectolobiformes</taxon>
        <taxon>Hemiscylliidae</taxon>
        <taxon>Chiloscyllium</taxon>
    </lineage>
</organism>
<feature type="transmembrane region" description="Helical" evidence="2">
    <location>
        <begin position="92"/>
        <end position="125"/>
    </location>
</feature>
<accession>A0A401TU88</accession>
<dbReference type="Proteomes" id="UP000287033">
    <property type="component" value="Unassembled WGS sequence"/>
</dbReference>
<comment type="caution">
    <text evidence="3">The sequence shown here is derived from an EMBL/GenBank/DDBJ whole genome shotgun (WGS) entry which is preliminary data.</text>
</comment>
<dbReference type="Gene3D" id="1.20.120.620">
    <property type="entry name" value="Backbone structure of the membrane domain of e. Coli histidine kinase receptor kdpd"/>
    <property type="match status" value="1"/>
</dbReference>
<proteinExistence type="predicted"/>
<keyword evidence="2" id="KW-0812">Transmembrane</keyword>
<keyword evidence="2" id="KW-0472">Membrane</keyword>